<dbReference type="AlphaFoldDB" id="A0AA35YTA0"/>
<proteinExistence type="predicted"/>
<feature type="compositionally biased region" description="Acidic residues" evidence="1">
    <location>
        <begin position="118"/>
        <end position="140"/>
    </location>
</feature>
<accession>A0AA35YTA0</accession>
<evidence type="ECO:0000313" key="3">
    <source>
        <dbReference type="Proteomes" id="UP001177003"/>
    </source>
</evidence>
<name>A0AA35YTA0_LACSI</name>
<protein>
    <submittedName>
        <fullName evidence="2">Uncharacterized protein</fullName>
    </submittedName>
</protein>
<evidence type="ECO:0000313" key="2">
    <source>
        <dbReference type="EMBL" id="CAI9279721.1"/>
    </source>
</evidence>
<evidence type="ECO:0000256" key="1">
    <source>
        <dbReference type="SAM" id="MobiDB-lite"/>
    </source>
</evidence>
<feature type="region of interest" description="Disordered" evidence="1">
    <location>
        <begin position="85"/>
        <end position="140"/>
    </location>
</feature>
<gene>
    <name evidence="2" type="ORF">LSALG_LOCUS19504</name>
</gene>
<organism evidence="2 3">
    <name type="scientific">Lactuca saligna</name>
    <name type="common">Willowleaf lettuce</name>
    <dbReference type="NCBI Taxonomy" id="75948"/>
    <lineage>
        <taxon>Eukaryota</taxon>
        <taxon>Viridiplantae</taxon>
        <taxon>Streptophyta</taxon>
        <taxon>Embryophyta</taxon>
        <taxon>Tracheophyta</taxon>
        <taxon>Spermatophyta</taxon>
        <taxon>Magnoliopsida</taxon>
        <taxon>eudicotyledons</taxon>
        <taxon>Gunneridae</taxon>
        <taxon>Pentapetalae</taxon>
        <taxon>asterids</taxon>
        <taxon>campanulids</taxon>
        <taxon>Asterales</taxon>
        <taxon>Asteraceae</taxon>
        <taxon>Cichorioideae</taxon>
        <taxon>Cichorieae</taxon>
        <taxon>Lactucinae</taxon>
        <taxon>Lactuca</taxon>
    </lineage>
</organism>
<reference evidence="2" key="1">
    <citation type="submission" date="2023-04" db="EMBL/GenBank/DDBJ databases">
        <authorList>
            <person name="Vijverberg K."/>
            <person name="Xiong W."/>
            <person name="Schranz E."/>
        </authorList>
    </citation>
    <scope>NUCLEOTIDE SEQUENCE</scope>
</reference>
<dbReference type="EMBL" id="OX465080">
    <property type="protein sequence ID" value="CAI9279721.1"/>
    <property type="molecule type" value="Genomic_DNA"/>
</dbReference>
<dbReference type="Proteomes" id="UP001177003">
    <property type="component" value="Chromosome 4"/>
</dbReference>
<keyword evidence="3" id="KW-1185">Reference proteome</keyword>
<sequence>MKGRLDSTLHLASYLLNPYYHYNDSQLQYDPDVTDAVLEFFDTLFCVDLEKQRQVVTIDLPMYKKKVDRFGCNLAITHCKVNDPDFDPDEVDPKTGDEALATDVSQAPREIPRTKELLDDDFESESESEEQVLEEEEYESDGVQIMEVCGED</sequence>